<dbReference type="AlphaFoldDB" id="A0A6M8HUE6"/>
<sequence length="165" mass="17670">MNIFMPPVLDERTDPRAMVHAISFCKTFGADHHVTLFNATAAGRIAFTALPHRLSKPNLYQLNKSKRPALILVGDDDDQVTGPLGWAATAQLVSWARIAVVHGAGADQRSYLMAVAAAEDFGRALLIETSSDAAEAWMTTLRAADVPSVMVVPPPGSVHPIENAT</sequence>
<name>A0A6M8HUE6_9PROT</name>
<proteinExistence type="predicted"/>
<keyword evidence="2" id="KW-1185">Reference proteome</keyword>
<dbReference type="RefSeq" id="WP_171833622.1">
    <property type="nucleotide sequence ID" value="NZ_CP053708.1"/>
</dbReference>
<organism evidence="1 2">
    <name type="scientific">Lichenicola cladoniae</name>
    <dbReference type="NCBI Taxonomy" id="1484109"/>
    <lineage>
        <taxon>Bacteria</taxon>
        <taxon>Pseudomonadati</taxon>
        <taxon>Pseudomonadota</taxon>
        <taxon>Alphaproteobacteria</taxon>
        <taxon>Acetobacterales</taxon>
        <taxon>Acetobacteraceae</taxon>
        <taxon>Lichenicola</taxon>
    </lineage>
</organism>
<dbReference type="KEGG" id="lck:HN018_19580"/>
<accession>A0A6M8HUE6</accession>
<dbReference type="EMBL" id="CP053708">
    <property type="protein sequence ID" value="QKE91940.1"/>
    <property type="molecule type" value="Genomic_DNA"/>
</dbReference>
<protein>
    <submittedName>
        <fullName evidence="1">Uncharacterized protein</fullName>
    </submittedName>
</protein>
<evidence type="ECO:0000313" key="2">
    <source>
        <dbReference type="Proteomes" id="UP000500767"/>
    </source>
</evidence>
<gene>
    <name evidence="1" type="ORF">HN018_19580</name>
</gene>
<evidence type="ECO:0000313" key="1">
    <source>
        <dbReference type="EMBL" id="QKE91940.1"/>
    </source>
</evidence>
<dbReference type="Proteomes" id="UP000500767">
    <property type="component" value="Chromosome"/>
</dbReference>
<reference evidence="1 2" key="1">
    <citation type="journal article" date="2014" name="World J. Microbiol. Biotechnol.">
        <title>Biodiversity and physiological characteristics of Antarctic and Arctic lichens-associated bacteria.</title>
        <authorList>
            <person name="Lee Y.M."/>
            <person name="Kim E.H."/>
            <person name="Lee H.K."/>
            <person name="Hong S.G."/>
        </authorList>
    </citation>
    <scope>NUCLEOTIDE SEQUENCE [LARGE SCALE GENOMIC DNA]</scope>
    <source>
        <strain evidence="1 2">PAMC 26569</strain>
    </source>
</reference>